<dbReference type="PANTHER" id="PTHR31912:SF34">
    <property type="entry name" value="NOTOCHORD-RELATED PROTEIN"/>
    <property type="match status" value="1"/>
</dbReference>
<dbReference type="PANTHER" id="PTHR31912">
    <property type="entry name" value="IP13529P"/>
    <property type="match status" value="1"/>
</dbReference>
<evidence type="ECO:0000313" key="1">
    <source>
        <dbReference type="EMBL" id="KAK0434672.1"/>
    </source>
</evidence>
<proteinExistence type="predicted"/>
<dbReference type="Proteomes" id="UP001175211">
    <property type="component" value="Unassembled WGS sequence"/>
</dbReference>
<dbReference type="RefSeq" id="XP_060321790.1">
    <property type="nucleotide sequence ID" value="XM_060475964.1"/>
</dbReference>
<name>A0AA39MHM4_ARMTA</name>
<protein>
    <submittedName>
        <fullName evidence="1">Uncharacterized protein</fullName>
    </submittedName>
</protein>
<dbReference type="EMBL" id="JAUEPS010000181">
    <property type="protein sequence ID" value="KAK0434672.1"/>
    <property type="molecule type" value="Genomic_DNA"/>
</dbReference>
<organism evidence="1 2">
    <name type="scientific">Armillaria tabescens</name>
    <name type="common">Ringless honey mushroom</name>
    <name type="synonym">Agaricus tabescens</name>
    <dbReference type="NCBI Taxonomy" id="1929756"/>
    <lineage>
        <taxon>Eukaryota</taxon>
        <taxon>Fungi</taxon>
        <taxon>Dikarya</taxon>
        <taxon>Basidiomycota</taxon>
        <taxon>Agaricomycotina</taxon>
        <taxon>Agaricomycetes</taxon>
        <taxon>Agaricomycetidae</taxon>
        <taxon>Agaricales</taxon>
        <taxon>Marasmiineae</taxon>
        <taxon>Physalacriaceae</taxon>
        <taxon>Desarmillaria</taxon>
    </lineage>
</organism>
<sequence>MHLPQSAFSQHQLDLFLWLLEANKVDDLLSVASMKKLNEALQKLCGIESLQYEGALGHKYYLNSLSQMIAQEMANPEVRRLLEFYPEDAGEHLSEARQASRWLNEAPDDQLTPMFCTRKGDNYYIHEPAMLHDGTHHSAWHVVKVTGYEVCEDDLLKNFPELCIDAERVYDLPCLSAIRPEILTVWTLTDPVKGNRWHERAEGCRVLTFPIWLYCDDTSGNVSKKWNKHNSFLFTPAGLPRSESQKDYNVHFLCTSNIALPLEMLDGIVEQLEDGQEHGIWAWDCHLNEPVLIIPMVLAMLGDNPMQSEFACHIGLRGKFFCRICGVKGKDANESRPSGYTANIPDDVLHDGDVDSGSDDEHVADNNGFVRFSFRGCKHPPTDGPLQVNTLRTKAESMEKLKTQFAEAKILGNGNKIKTMRTDSGLKDTFASFFMDKLINSYKRKRGNQRQEALDKAIEEMREEMLSPVWRIKGLDPHSDTPVEILHVVLLGFVKYMWRDVVHNQLHKNEEKKHQLMVRLASVNVEGMGLPPLAGHTLVTYCGSLTGRDFRAIAQIAPFILNDFVEDDCYQTWLALSKLVPLIWQPEIENLEAYIDLLQKEIDYFLLCVARWTCHWFNKPKFHILVHLPAHIRRFGPAMLFATEAFDVHSNRHAPSRDIARAFAQCNRVRHLFSRGTYTSDGQPARPFAETKTGSHAPSLFGSANRTALNPFCKTGKDVYLLSHDHCRLGGHVVV</sequence>
<accession>A0AA39MHM4</accession>
<reference evidence="1" key="1">
    <citation type="submission" date="2023-06" db="EMBL/GenBank/DDBJ databases">
        <authorList>
            <consortium name="Lawrence Berkeley National Laboratory"/>
            <person name="Ahrendt S."/>
            <person name="Sahu N."/>
            <person name="Indic B."/>
            <person name="Wong-Bajracharya J."/>
            <person name="Merenyi Z."/>
            <person name="Ke H.-M."/>
            <person name="Monk M."/>
            <person name="Kocsube S."/>
            <person name="Drula E."/>
            <person name="Lipzen A."/>
            <person name="Balint B."/>
            <person name="Henrissat B."/>
            <person name="Andreopoulos B."/>
            <person name="Martin F.M."/>
            <person name="Harder C.B."/>
            <person name="Rigling D."/>
            <person name="Ford K.L."/>
            <person name="Foster G.D."/>
            <person name="Pangilinan J."/>
            <person name="Papanicolaou A."/>
            <person name="Barry K."/>
            <person name="LaButti K."/>
            <person name="Viragh M."/>
            <person name="Koriabine M."/>
            <person name="Yan M."/>
            <person name="Riley R."/>
            <person name="Champramary S."/>
            <person name="Plett K.L."/>
            <person name="Tsai I.J."/>
            <person name="Slot J."/>
            <person name="Sipos G."/>
            <person name="Plett J."/>
            <person name="Nagy L.G."/>
            <person name="Grigoriev I.V."/>
        </authorList>
    </citation>
    <scope>NUCLEOTIDE SEQUENCE</scope>
    <source>
        <strain evidence="1">CCBAS 213</strain>
    </source>
</reference>
<dbReference type="GeneID" id="85359512"/>
<gene>
    <name evidence="1" type="ORF">EV420DRAFT_1623771</name>
</gene>
<comment type="caution">
    <text evidence="1">The sequence shown here is derived from an EMBL/GenBank/DDBJ whole genome shotgun (WGS) entry which is preliminary data.</text>
</comment>
<dbReference type="AlphaFoldDB" id="A0AA39MHM4"/>
<keyword evidence="2" id="KW-1185">Reference proteome</keyword>
<evidence type="ECO:0000313" key="2">
    <source>
        <dbReference type="Proteomes" id="UP001175211"/>
    </source>
</evidence>